<dbReference type="PANTHER" id="PTHR43331">
    <property type="entry name" value="HOMOSERINE DEHYDROGENASE"/>
    <property type="match status" value="1"/>
</dbReference>
<keyword evidence="7 13" id="KW-0791">Threonine biosynthesis</keyword>
<dbReference type="PROSITE" id="PS01042">
    <property type="entry name" value="HOMOSER_DHGENASE"/>
    <property type="match status" value="1"/>
</dbReference>
<evidence type="ECO:0000256" key="13">
    <source>
        <dbReference type="RuleBase" id="RU000579"/>
    </source>
</evidence>
<dbReference type="FunFam" id="3.30.360.10:FF:000005">
    <property type="entry name" value="Homoserine dehydrogenase"/>
    <property type="match status" value="1"/>
</dbReference>
<evidence type="ECO:0000256" key="14">
    <source>
        <dbReference type="RuleBase" id="RU004171"/>
    </source>
</evidence>
<keyword evidence="10 13" id="KW-0486">Methionine biosynthesis</keyword>
<dbReference type="Pfam" id="PF00742">
    <property type="entry name" value="Homoserine_dh"/>
    <property type="match status" value="1"/>
</dbReference>
<evidence type="ECO:0000259" key="15">
    <source>
        <dbReference type="PROSITE" id="PS51671"/>
    </source>
</evidence>
<dbReference type="InterPro" id="IPR002912">
    <property type="entry name" value="ACT_dom"/>
</dbReference>
<dbReference type="PIRSF" id="PIRSF000098">
    <property type="entry name" value="Homoser_dehydrog"/>
    <property type="match status" value="1"/>
</dbReference>
<dbReference type="GO" id="GO:0009086">
    <property type="term" value="P:methionine biosynthetic process"/>
    <property type="evidence" value="ECO:0007669"/>
    <property type="project" value="UniProtKB-KW"/>
</dbReference>
<dbReference type="Gene3D" id="3.30.70.260">
    <property type="match status" value="1"/>
</dbReference>
<evidence type="ECO:0000313" key="17">
    <source>
        <dbReference type="Proteomes" id="UP000076079"/>
    </source>
</evidence>
<name>A0A143PPW5_LUTPR</name>
<dbReference type="CDD" id="cd04881">
    <property type="entry name" value="ACT_HSDH-Hom"/>
    <property type="match status" value="1"/>
</dbReference>
<dbReference type="InterPro" id="IPR036291">
    <property type="entry name" value="NAD(P)-bd_dom_sf"/>
</dbReference>
<comment type="catalytic activity">
    <reaction evidence="13">
        <text>L-homoserine + NADP(+) = L-aspartate 4-semialdehyde + NADPH + H(+)</text>
        <dbReference type="Rhea" id="RHEA:15761"/>
        <dbReference type="ChEBI" id="CHEBI:15378"/>
        <dbReference type="ChEBI" id="CHEBI:57476"/>
        <dbReference type="ChEBI" id="CHEBI:57783"/>
        <dbReference type="ChEBI" id="CHEBI:58349"/>
        <dbReference type="ChEBI" id="CHEBI:537519"/>
        <dbReference type="EC" id="1.1.1.3"/>
    </reaction>
</comment>
<dbReference type="InterPro" id="IPR005106">
    <property type="entry name" value="Asp/hSer_DH_NAD-bd"/>
</dbReference>
<dbReference type="UniPathway" id="UPA00051">
    <property type="reaction ID" value="UER00465"/>
</dbReference>
<dbReference type="GO" id="GO:0050661">
    <property type="term" value="F:NADP binding"/>
    <property type="evidence" value="ECO:0007669"/>
    <property type="project" value="InterPro"/>
</dbReference>
<dbReference type="Proteomes" id="UP000076079">
    <property type="component" value="Chromosome"/>
</dbReference>
<proteinExistence type="inferred from homology"/>
<dbReference type="EMBL" id="CP015136">
    <property type="protein sequence ID" value="AMY10625.1"/>
    <property type="molecule type" value="Genomic_DNA"/>
</dbReference>
<gene>
    <name evidence="16" type="primary">hom</name>
    <name evidence="16" type="ORF">LuPra_03863</name>
</gene>
<evidence type="ECO:0000256" key="4">
    <source>
        <dbReference type="ARBA" id="ARBA00013213"/>
    </source>
</evidence>
<dbReference type="EC" id="1.1.1.3" evidence="4 13"/>
<sequence>MALSVGLLGFGTVGQSVARLIVERNDGLLALTHIFNRDIARKRVDWVPPSVVWTERVEDVLDADVVVEVVGGLDPARRWHEAALDAGRPIVTANKQLMATHGHALLARAAQRGVDLLFEAAVGGGIPVVRGLREGIAGDRLTTVSGILNGTCNYILTRMESAGLAFDAALAEAQAHGFAEADPTDDLEGYDARAKLCILARVGLGLDLSPLDVPCESIRSISDDDFVYARRLQATIRQVSRVAIVDDSVQARVGPALVPLTSALARVIGSQNLIVAGGTYGRETTFAGYGAGGFPTAVAVVSDLLAIARRAGGAPAAWPDTSQPTSLTGLQVAPYYLRLVVRDQPGIIAGLASIFATHNINIDAVLQEPGGTKERLPFVITLEACPTAAMDKALVEIQTLPFHVTPPLCLPVLA</sequence>
<dbReference type="SUPFAM" id="SSF51735">
    <property type="entry name" value="NAD(P)-binding Rossmann-fold domains"/>
    <property type="match status" value="1"/>
</dbReference>
<organism evidence="16 17">
    <name type="scientific">Luteitalea pratensis</name>
    <dbReference type="NCBI Taxonomy" id="1855912"/>
    <lineage>
        <taxon>Bacteria</taxon>
        <taxon>Pseudomonadati</taxon>
        <taxon>Acidobacteriota</taxon>
        <taxon>Vicinamibacteria</taxon>
        <taxon>Vicinamibacterales</taxon>
        <taxon>Vicinamibacteraceae</taxon>
        <taxon>Luteitalea</taxon>
    </lineage>
</organism>
<evidence type="ECO:0000256" key="3">
    <source>
        <dbReference type="ARBA" id="ARBA00006753"/>
    </source>
</evidence>
<evidence type="ECO:0000256" key="5">
    <source>
        <dbReference type="ARBA" id="ARBA00013376"/>
    </source>
</evidence>
<evidence type="ECO:0000256" key="1">
    <source>
        <dbReference type="ARBA" id="ARBA00005056"/>
    </source>
</evidence>
<dbReference type="SUPFAM" id="SSF55347">
    <property type="entry name" value="Glyceraldehyde-3-phosphate dehydrogenase-like, C-terminal domain"/>
    <property type="match status" value="1"/>
</dbReference>
<evidence type="ECO:0000256" key="8">
    <source>
        <dbReference type="ARBA" id="ARBA00022857"/>
    </source>
</evidence>
<dbReference type="UniPathway" id="UPA00050">
    <property type="reaction ID" value="UER00063"/>
</dbReference>
<feature type="active site" description="Proton donor" evidence="11">
    <location>
        <position position="195"/>
    </location>
</feature>
<keyword evidence="9 13" id="KW-0560">Oxidoreductase</keyword>
<dbReference type="PATRIC" id="fig|1813736.3.peg.4069"/>
<protein>
    <recommendedName>
        <fullName evidence="5 13">Homoserine dehydrogenase</fullName>
        <ecNumber evidence="4 13">1.1.1.3</ecNumber>
    </recommendedName>
</protein>
<comment type="similarity">
    <text evidence="3 14">Belongs to the homoserine dehydrogenase family.</text>
</comment>
<dbReference type="Gene3D" id="3.40.50.720">
    <property type="entry name" value="NAD(P)-binding Rossmann-like Domain"/>
    <property type="match status" value="1"/>
</dbReference>
<comment type="pathway">
    <text evidence="2 13">Amino-acid biosynthesis; L-methionine biosynthesis via de novo pathway; L-homoserine from L-aspartate: step 3/3.</text>
</comment>
<dbReference type="NCBIfam" id="NF004976">
    <property type="entry name" value="PRK06349.1"/>
    <property type="match status" value="1"/>
</dbReference>
<keyword evidence="6 13" id="KW-0028">Amino-acid biosynthesis</keyword>
<keyword evidence="17" id="KW-1185">Reference proteome</keyword>
<feature type="binding site" evidence="12">
    <location>
        <position position="180"/>
    </location>
    <ligand>
        <name>L-homoserine</name>
        <dbReference type="ChEBI" id="CHEBI:57476"/>
    </ligand>
</feature>
<dbReference type="Pfam" id="PF03447">
    <property type="entry name" value="NAD_binding_3"/>
    <property type="match status" value="1"/>
</dbReference>
<dbReference type="InterPro" id="IPR045865">
    <property type="entry name" value="ACT-like_dom_sf"/>
</dbReference>
<evidence type="ECO:0000256" key="12">
    <source>
        <dbReference type="PIRSR" id="PIRSR000098-2"/>
    </source>
</evidence>
<evidence type="ECO:0000313" key="16">
    <source>
        <dbReference type="EMBL" id="AMY10625.1"/>
    </source>
</evidence>
<evidence type="ECO:0000256" key="6">
    <source>
        <dbReference type="ARBA" id="ARBA00022605"/>
    </source>
</evidence>
<dbReference type="InterPro" id="IPR016204">
    <property type="entry name" value="HDH"/>
</dbReference>
<feature type="domain" description="ACT" evidence="15">
    <location>
        <begin position="336"/>
        <end position="411"/>
    </location>
</feature>
<dbReference type="RefSeq" id="WP_234800466.1">
    <property type="nucleotide sequence ID" value="NZ_CP015136.1"/>
</dbReference>
<dbReference type="Pfam" id="PF01842">
    <property type="entry name" value="ACT"/>
    <property type="match status" value="1"/>
</dbReference>
<feature type="binding site" evidence="12">
    <location>
        <position position="95"/>
    </location>
    <ligand>
        <name>NADPH</name>
        <dbReference type="ChEBI" id="CHEBI:57783"/>
    </ligand>
</feature>
<evidence type="ECO:0000256" key="10">
    <source>
        <dbReference type="ARBA" id="ARBA00023167"/>
    </source>
</evidence>
<dbReference type="GO" id="GO:0009088">
    <property type="term" value="P:threonine biosynthetic process"/>
    <property type="evidence" value="ECO:0007669"/>
    <property type="project" value="UniProtKB-UniPathway"/>
</dbReference>
<dbReference type="InterPro" id="IPR001342">
    <property type="entry name" value="HDH_cat"/>
</dbReference>
<reference evidence="17" key="2">
    <citation type="submission" date="2016-04" db="EMBL/GenBank/DDBJ databases">
        <title>First Complete Genome Sequence of a Subdivision 6 Acidobacterium.</title>
        <authorList>
            <person name="Huang S."/>
            <person name="Vieira S."/>
            <person name="Bunk B."/>
            <person name="Riedel T."/>
            <person name="Sproeer C."/>
            <person name="Overmann J."/>
        </authorList>
    </citation>
    <scope>NUCLEOTIDE SEQUENCE [LARGE SCALE GENOMIC DNA]</scope>
    <source>
        <strain evidence="17">DSM 100886 HEG_-6_39</strain>
    </source>
</reference>
<dbReference type="GO" id="GO:0004412">
    <property type="term" value="F:homoserine dehydrogenase activity"/>
    <property type="evidence" value="ECO:0007669"/>
    <property type="project" value="UniProtKB-EC"/>
</dbReference>
<evidence type="ECO:0000256" key="9">
    <source>
        <dbReference type="ARBA" id="ARBA00023002"/>
    </source>
</evidence>
<reference evidence="16 17" key="1">
    <citation type="journal article" date="2016" name="Genome Announc.">
        <title>First Complete Genome Sequence of a Subdivision 6 Acidobacterium Strain.</title>
        <authorList>
            <person name="Huang S."/>
            <person name="Vieira S."/>
            <person name="Bunk B."/>
            <person name="Riedel T."/>
            <person name="Sproer C."/>
            <person name="Overmann J."/>
        </authorList>
    </citation>
    <scope>NUCLEOTIDE SEQUENCE [LARGE SCALE GENOMIC DNA]</scope>
    <source>
        <strain evidence="17">DSM 100886 HEG_-6_39</strain>
    </source>
</reference>
<evidence type="ECO:0000256" key="7">
    <source>
        <dbReference type="ARBA" id="ARBA00022697"/>
    </source>
</evidence>
<dbReference type="AlphaFoldDB" id="A0A143PPW5"/>
<evidence type="ECO:0000256" key="2">
    <source>
        <dbReference type="ARBA" id="ARBA00005062"/>
    </source>
</evidence>
<keyword evidence="8 12" id="KW-0521">NADP</keyword>
<evidence type="ECO:0000256" key="11">
    <source>
        <dbReference type="PIRSR" id="PIRSR000098-1"/>
    </source>
</evidence>
<dbReference type="PROSITE" id="PS51671">
    <property type="entry name" value="ACT"/>
    <property type="match status" value="1"/>
</dbReference>
<dbReference type="STRING" id="1855912.LuPra_03863"/>
<dbReference type="Gene3D" id="3.30.360.10">
    <property type="entry name" value="Dihydrodipicolinate Reductase, domain 2"/>
    <property type="match status" value="1"/>
</dbReference>
<dbReference type="InterPro" id="IPR019811">
    <property type="entry name" value="HDH_CS"/>
</dbReference>
<dbReference type="SUPFAM" id="SSF55021">
    <property type="entry name" value="ACT-like"/>
    <property type="match status" value="1"/>
</dbReference>
<dbReference type="KEGG" id="abac:LuPra_03863"/>
<dbReference type="PANTHER" id="PTHR43331:SF1">
    <property type="entry name" value="HOMOSERINE DEHYDROGENASE"/>
    <property type="match status" value="1"/>
</dbReference>
<comment type="pathway">
    <text evidence="1 13">Amino-acid biosynthesis; L-threonine biosynthesis; L-threonine from L-aspartate: step 3/5.</text>
</comment>
<accession>A0A143PPW5</accession>